<protein>
    <submittedName>
        <fullName evidence="3">HB7 protein</fullName>
    </submittedName>
</protein>
<evidence type="ECO:0000259" key="2">
    <source>
        <dbReference type="Pfam" id="PF09321"/>
    </source>
</evidence>
<feature type="coiled-coil region" evidence="1">
    <location>
        <begin position="221"/>
        <end position="259"/>
    </location>
</feature>
<dbReference type="AlphaFoldDB" id="A0A0F7WXD3"/>
<accession>A0A0F7WXD3</accession>
<sequence>MYQENLRLLERLLYNSVQKSYADRLFSYEKTKMVHDTPLIPWEEDKEKCAEAEKAFLEQQKILLDYGKSIFWLNENDEINLNDPWSWGLNTVRTRKVFQEVDDSERWNHKVLIQKLEDDYEKLLEESSKESTEANKRLLSDLVDRLEDAKTKFFLKKQEEVETRVKDLRARYGGTVDPKQDTEAKKKVELEASLETFLDSIESELVQCLEDQDIYWKEQDVKDLARTQELEEQDIEAKREEAAEDLRSLNERLKKSKTMLDRAKWHIENAEDSITWWTSQIEMKDMKARLKILKEDITSVLPEIDEIETCLSLEELPLLTTRELLTKSYLKFKICSETLLKMTSVFENNIYVQEYEVQLQNLGFKLQGISQRFGKKQDDFANLEEQVALQKKRLRELTQNFEIQGFNFMKEDFKAAAKDLYIRSTAEQKMNFDVPCMELFRRYHEEVNKPLLELMYNCADSYRDAKKKLCSLRLDEKELLQKEIKKEEFYQKKQQRHADRSRHTTYQKLRIAEELALELKKKI</sequence>
<feature type="domain" description="DUF1978" evidence="2">
    <location>
        <begin position="44"/>
        <end position="286"/>
    </location>
</feature>
<dbReference type="Pfam" id="PF09321">
    <property type="entry name" value="DUF1978"/>
    <property type="match status" value="1"/>
</dbReference>
<dbReference type="EMBL" id="LN847008">
    <property type="protein sequence ID" value="CRI41012.1"/>
    <property type="molecule type" value="Genomic_DNA"/>
</dbReference>
<reference evidence="3" key="1">
    <citation type="submission" date="2015-05" db="EMBL/GenBank/DDBJ databases">
        <authorList>
            <person name="Rattei Thomas"/>
        </authorList>
    </citation>
    <scope>NUCLEOTIDE SEQUENCE</scope>
    <source>
        <strain evidence="3">GiD</strain>
    </source>
</reference>
<evidence type="ECO:0000256" key="1">
    <source>
        <dbReference type="SAM" id="Coils"/>
    </source>
</evidence>
<evidence type="ECO:0000313" key="3">
    <source>
        <dbReference type="EMBL" id="CRI41012.1"/>
    </source>
</evidence>
<dbReference type="InterPro" id="IPR015400">
    <property type="entry name" value="DUF1978_IncA"/>
</dbReference>
<name>A0A0F7WXD3_CHLPN</name>
<keyword evidence="1" id="KW-0175">Coiled coil</keyword>
<proteinExistence type="predicted"/>
<organism evidence="3">
    <name type="scientific">Chlamydia pneumoniae</name>
    <name type="common">Chlamydophila pneumoniae</name>
    <dbReference type="NCBI Taxonomy" id="83558"/>
    <lineage>
        <taxon>Bacteria</taxon>
        <taxon>Pseudomonadati</taxon>
        <taxon>Chlamydiota</taxon>
        <taxon>Chlamydiia</taxon>
        <taxon>Chlamydiales</taxon>
        <taxon>Chlamydiaceae</taxon>
        <taxon>Chlamydia/Chlamydophila group</taxon>
        <taxon>Chlamydia</taxon>
    </lineage>
</organism>
<gene>
    <name evidence="3" type="ORF">BN1224_GiD_A_00130</name>
</gene>
<feature type="coiled-coil region" evidence="1">
    <location>
        <begin position="106"/>
        <end position="149"/>
    </location>
</feature>